<dbReference type="Pfam" id="PF00059">
    <property type="entry name" value="Lectin_C"/>
    <property type="match status" value="1"/>
</dbReference>
<dbReference type="Proteomes" id="UP000024635">
    <property type="component" value="Unassembled WGS sequence"/>
</dbReference>
<evidence type="ECO:0000256" key="2">
    <source>
        <dbReference type="ARBA" id="ARBA00023157"/>
    </source>
</evidence>
<dbReference type="EMBL" id="JARK01001446">
    <property type="protein sequence ID" value="EYC01162.1"/>
    <property type="molecule type" value="Genomic_DNA"/>
</dbReference>
<evidence type="ECO:0000313" key="3">
    <source>
        <dbReference type="EMBL" id="EYC01162.1"/>
    </source>
</evidence>
<name>A0A016TEQ5_9BILA</name>
<dbReference type="PROSITE" id="PS50041">
    <property type="entry name" value="C_TYPE_LECTIN_2"/>
    <property type="match status" value="1"/>
</dbReference>
<dbReference type="AlphaFoldDB" id="A0A016TEQ5"/>
<dbReference type="Gene3D" id="3.10.100.10">
    <property type="entry name" value="Mannose-Binding Protein A, subunit A"/>
    <property type="match status" value="1"/>
</dbReference>
<comment type="caution">
    <text evidence="3">The sequence shown here is derived from an EMBL/GenBank/DDBJ whole genome shotgun (WGS) entry which is preliminary data.</text>
</comment>
<dbReference type="SMART" id="SM00034">
    <property type="entry name" value="CLECT"/>
    <property type="match status" value="1"/>
</dbReference>
<dbReference type="InterPro" id="IPR016186">
    <property type="entry name" value="C-type_lectin-like/link_sf"/>
</dbReference>
<dbReference type="PANTHER" id="PTHR46746:SF9">
    <property type="entry name" value="CD209 ANTIGEN-LIKE PROTEIN C-LIKE"/>
    <property type="match status" value="1"/>
</dbReference>
<dbReference type="InterPro" id="IPR001304">
    <property type="entry name" value="C-type_lectin-like"/>
</dbReference>
<keyword evidence="2" id="KW-1015">Disulfide bond</keyword>
<gene>
    <name evidence="3" type="primary">Acey_s0110.g202</name>
    <name evidence="3" type="ORF">Y032_0110g202</name>
</gene>
<dbReference type="STRING" id="53326.A0A016TEQ5"/>
<dbReference type="GO" id="GO:0030246">
    <property type="term" value="F:carbohydrate binding"/>
    <property type="evidence" value="ECO:0007669"/>
    <property type="project" value="UniProtKB-KW"/>
</dbReference>
<evidence type="ECO:0000313" key="4">
    <source>
        <dbReference type="Proteomes" id="UP000024635"/>
    </source>
</evidence>
<dbReference type="InterPro" id="IPR016187">
    <property type="entry name" value="CTDL_fold"/>
</dbReference>
<sequence length="174" mass="20373">MLPRSLLALCLLSFVVSRPGNYGLRPKYVPCPNGWMRFRDSCYYFERKKMTFDKAEVRCLERDSMLFMADSVEEWNEIMKHTPMNFFTWAGLKQREGEREPRWTSPGGIKATQIDWMSTGLSGWNENAKCVARYNSDATKPYSSFYFCGMDFFSVCERNATLIHDLWDEGDRGF</sequence>
<evidence type="ECO:0000256" key="1">
    <source>
        <dbReference type="ARBA" id="ARBA00022734"/>
    </source>
</evidence>
<accession>A0A016TEQ5</accession>
<keyword evidence="4" id="KW-1185">Reference proteome</keyword>
<dbReference type="PANTHER" id="PTHR46746">
    <property type="entry name" value="KILLER CELL LECTIN-LIKE RECEPTOR SUBFAMILY F MEMBER 2"/>
    <property type="match status" value="1"/>
</dbReference>
<protein>
    <submittedName>
        <fullName evidence="3">Uncharacterized protein</fullName>
    </submittedName>
</protein>
<dbReference type="SUPFAM" id="SSF56436">
    <property type="entry name" value="C-type lectin-like"/>
    <property type="match status" value="1"/>
</dbReference>
<dbReference type="InterPro" id="IPR051379">
    <property type="entry name" value="C-type_Lectin_Receptor_IMM"/>
</dbReference>
<reference evidence="4" key="1">
    <citation type="journal article" date="2015" name="Nat. Genet.">
        <title>The genome and transcriptome of the zoonotic hookworm Ancylostoma ceylanicum identify infection-specific gene families.</title>
        <authorList>
            <person name="Schwarz E.M."/>
            <person name="Hu Y."/>
            <person name="Antoshechkin I."/>
            <person name="Miller M.M."/>
            <person name="Sternberg P.W."/>
            <person name="Aroian R.V."/>
        </authorList>
    </citation>
    <scope>NUCLEOTIDE SEQUENCE</scope>
    <source>
        <strain evidence="4">HY135</strain>
    </source>
</reference>
<keyword evidence="1" id="KW-0430">Lectin</keyword>
<proteinExistence type="predicted"/>
<dbReference type="OrthoDB" id="6133475at2759"/>
<organism evidence="3 4">
    <name type="scientific">Ancylostoma ceylanicum</name>
    <dbReference type="NCBI Taxonomy" id="53326"/>
    <lineage>
        <taxon>Eukaryota</taxon>
        <taxon>Metazoa</taxon>
        <taxon>Ecdysozoa</taxon>
        <taxon>Nematoda</taxon>
        <taxon>Chromadorea</taxon>
        <taxon>Rhabditida</taxon>
        <taxon>Rhabditina</taxon>
        <taxon>Rhabditomorpha</taxon>
        <taxon>Strongyloidea</taxon>
        <taxon>Ancylostomatidae</taxon>
        <taxon>Ancylostomatinae</taxon>
        <taxon>Ancylostoma</taxon>
    </lineage>
</organism>